<keyword evidence="1" id="KW-0732">Signal</keyword>
<dbReference type="RefSeq" id="WP_316415537.1">
    <property type="nucleotide sequence ID" value="NZ_AP027080.1"/>
</dbReference>
<dbReference type="EMBL" id="AP027080">
    <property type="protein sequence ID" value="BDU72625.1"/>
    <property type="molecule type" value="Genomic_DNA"/>
</dbReference>
<dbReference type="KEGG" id="msil:METEAL_17990"/>
<evidence type="ECO:0000313" key="2">
    <source>
        <dbReference type="EMBL" id="BDU72625.1"/>
    </source>
</evidence>
<dbReference type="Proteomes" id="UP001238179">
    <property type="component" value="Chromosome"/>
</dbReference>
<name>A0AA48GN77_9BACT</name>
<feature type="signal peptide" evidence="1">
    <location>
        <begin position="1"/>
        <end position="22"/>
    </location>
</feature>
<reference evidence="3" key="1">
    <citation type="journal article" date="2023" name="Int. J. Syst. Evol. Microbiol.">
        <title>Mesoterricola silvestris gen. nov., sp. nov., Mesoterricola sediminis sp. nov., Geothrix oryzae sp. nov., Geothrix edaphica sp. nov., Geothrix rubra sp. nov., and Geothrix limicola sp. nov., six novel members of Acidobacteriota isolated from soils.</title>
        <authorList>
            <person name="Itoh H."/>
            <person name="Sugisawa Y."/>
            <person name="Mise K."/>
            <person name="Xu Z."/>
            <person name="Kuniyasu M."/>
            <person name="Ushijima N."/>
            <person name="Kawano K."/>
            <person name="Kobayashi E."/>
            <person name="Shiratori Y."/>
            <person name="Masuda Y."/>
            <person name="Senoo K."/>
        </authorList>
    </citation>
    <scope>NUCLEOTIDE SEQUENCE [LARGE SCALE GENOMIC DNA]</scope>
    <source>
        <strain evidence="3">W79</strain>
    </source>
</reference>
<protein>
    <submittedName>
        <fullName evidence="2">Uncharacterized protein</fullName>
    </submittedName>
</protein>
<gene>
    <name evidence="2" type="ORF">METEAL_17990</name>
</gene>
<keyword evidence="3" id="KW-1185">Reference proteome</keyword>
<sequence length="484" mass="48724">MRAFLALFALPLALACGGGSKAAPGAPTILVQPASASVQAGLTQAFTAAVGHAADASVLWSVLETGGGSITAAGLYTAPAVPGTYHVKAVLAAQPSYAGQATVTVVPVPAQGVPSLGIGAALNGYLPFPGDSPWNQDVSGLPADPASAAIVAFVGAATGLHADFGSGTYQGAPIGIPYAVVAGGQTRVPVAYQAYGGESDPGPMPIPVPPPFEGADPTGTSGDRHVLVLDRDANFIYELYGSQLQPDGSWRADSGAIWDAASGALRPWGWTSADAAGLPLFPGLAKYDELASGAIRHALRLTVPATRKAFVAPATHWASSDTSSGAPPMGTRFRLKAARDISGFPPQSRVILKALKTYGMILADNGSAWYLSGCPDARWDNTDLHALGGITGADLEVVQMGTVYTTVPAGAAPAIQAFTATPAAGGGTTLSWTATGATRAFLTPAPGPVRGASALVKPVATTTYTLLVEGPYGSATAQVTVNAK</sequence>
<feature type="chain" id="PRO_5041240355" evidence="1">
    <location>
        <begin position="23"/>
        <end position="484"/>
    </location>
</feature>
<dbReference type="AlphaFoldDB" id="A0AA48GN77"/>
<accession>A0AA48GN77</accession>
<evidence type="ECO:0000256" key="1">
    <source>
        <dbReference type="SAM" id="SignalP"/>
    </source>
</evidence>
<proteinExistence type="predicted"/>
<organism evidence="2 3">
    <name type="scientific">Mesoterricola silvestris</name>
    <dbReference type="NCBI Taxonomy" id="2927979"/>
    <lineage>
        <taxon>Bacteria</taxon>
        <taxon>Pseudomonadati</taxon>
        <taxon>Acidobacteriota</taxon>
        <taxon>Holophagae</taxon>
        <taxon>Holophagales</taxon>
        <taxon>Holophagaceae</taxon>
        <taxon>Mesoterricola</taxon>
    </lineage>
</organism>
<evidence type="ECO:0000313" key="3">
    <source>
        <dbReference type="Proteomes" id="UP001238179"/>
    </source>
</evidence>
<dbReference type="PROSITE" id="PS51257">
    <property type="entry name" value="PROKAR_LIPOPROTEIN"/>
    <property type="match status" value="1"/>
</dbReference>